<proteinExistence type="predicted"/>
<dbReference type="AlphaFoldDB" id="A0A850P7U4"/>
<dbReference type="RefSeq" id="WP_176644122.1">
    <property type="nucleotide sequence ID" value="NZ_JABXXS010000091.1"/>
</dbReference>
<evidence type="ECO:0000313" key="2">
    <source>
        <dbReference type="Proteomes" id="UP000522590"/>
    </source>
</evidence>
<dbReference type="Pfam" id="PF13289">
    <property type="entry name" value="SIR2_2"/>
    <property type="match status" value="1"/>
</dbReference>
<dbReference type="Proteomes" id="UP000522590">
    <property type="component" value="Unassembled WGS sequence"/>
</dbReference>
<gene>
    <name evidence="1" type="ORF">HUK81_17430</name>
</gene>
<comment type="caution">
    <text evidence="1">The sequence shown here is derived from an EMBL/GenBank/DDBJ whole genome shotgun (WGS) entry which is preliminary data.</text>
</comment>
<sequence length="280" mass="31374">MTNVMNEISAGLHARRLIPYLGTGVSALAQNTVVPASPTELAAFLGQQVALPRRARGNPWAAAQYIESHRHRSTLTALMDRAYAEPVKPVELHEILAAYAPPLIIDTWYDGAMRAALETCLPASEWGEIQGIPRAGIGEFQWYRAYGASGKEVPVENAVQWKTILYKPHGSVTPARNYLVADSDYVEILTEIDIQTPIPEMIRSRRSECGFLFLGCRFDDQMLRIYARQIMKRSAGPYYAVMEPEIMTRNEMAFLKQNNIRPVCISLQEVTGFIQESANK</sequence>
<organism evidence="1 2">
    <name type="scientific">Komagataeibacter swingsii</name>
    <dbReference type="NCBI Taxonomy" id="215220"/>
    <lineage>
        <taxon>Bacteria</taxon>
        <taxon>Pseudomonadati</taxon>
        <taxon>Pseudomonadota</taxon>
        <taxon>Alphaproteobacteria</taxon>
        <taxon>Acetobacterales</taxon>
        <taxon>Acetobacteraceae</taxon>
        <taxon>Komagataeibacter</taxon>
    </lineage>
</organism>
<reference evidence="1 2" key="1">
    <citation type="submission" date="2020-06" db="EMBL/GenBank/DDBJ databases">
        <title>Description of novel acetic acid bacteria.</title>
        <authorList>
            <person name="Sombolestani A."/>
        </authorList>
    </citation>
    <scope>NUCLEOTIDE SEQUENCE [LARGE SCALE GENOMIC DNA]</scope>
    <source>
        <strain evidence="1 2">LMG 25</strain>
    </source>
</reference>
<dbReference type="EMBL" id="JABXXS010000091">
    <property type="protein sequence ID" value="NVN38650.1"/>
    <property type="molecule type" value="Genomic_DNA"/>
</dbReference>
<accession>A0A850P7U4</accession>
<protein>
    <submittedName>
        <fullName evidence="1">SIR2 family protein</fullName>
    </submittedName>
</protein>
<evidence type="ECO:0000313" key="1">
    <source>
        <dbReference type="EMBL" id="NVN38650.1"/>
    </source>
</evidence>
<name>A0A850P7U4_9PROT</name>